<feature type="region of interest" description="Disordered" evidence="1">
    <location>
        <begin position="205"/>
        <end position="229"/>
    </location>
</feature>
<evidence type="ECO:0000313" key="3">
    <source>
        <dbReference type="EMBL" id="PWI71384.1"/>
    </source>
</evidence>
<feature type="domain" description="NECAP PHear" evidence="2">
    <location>
        <begin position="154"/>
        <end position="353"/>
    </location>
</feature>
<dbReference type="GO" id="GO:0030125">
    <property type="term" value="C:clathrin vesicle coat"/>
    <property type="evidence" value="ECO:0007669"/>
    <property type="project" value="TreeGrafter"/>
</dbReference>
<feature type="region of interest" description="Disordered" evidence="1">
    <location>
        <begin position="311"/>
        <end position="431"/>
    </location>
</feature>
<feature type="region of interest" description="Disordered" evidence="1">
    <location>
        <begin position="34"/>
        <end position="92"/>
    </location>
</feature>
<dbReference type="CDD" id="cd13228">
    <property type="entry name" value="PHear_NECAP"/>
    <property type="match status" value="1"/>
</dbReference>
<evidence type="ECO:0000256" key="1">
    <source>
        <dbReference type="SAM" id="MobiDB-lite"/>
    </source>
</evidence>
<feature type="compositionally biased region" description="Low complexity" evidence="1">
    <location>
        <begin position="35"/>
        <end position="50"/>
    </location>
</feature>
<dbReference type="PANTHER" id="PTHR12847:SF9">
    <property type="entry name" value="NECAP-LIKE PROTEIN CG9132"/>
    <property type="match status" value="1"/>
</dbReference>
<dbReference type="AlphaFoldDB" id="A0A2U3EA58"/>
<dbReference type="InterPro" id="IPR012466">
    <property type="entry name" value="NECAP_PHear"/>
</dbReference>
<reference evidence="3 4" key="1">
    <citation type="journal article" date="2016" name="Front. Microbiol.">
        <title>Genome and transcriptome sequences reveal the specific parasitism of the nematophagous Purpureocillium lilacinum 36-1.</title>
        <authorList>
            <person name="Xie J."/>
            <person name="Li S."/>
            <person name="Mo C."/>
            <person name="Xiao X."/>
            <person name="Peng D."/>
            <person name="Wang G."/>
            <person name="Xiao Y."/>
        </authorList>
    </citation>
    <scope>NUCLEOTIDE SEQUENCE [LARGE SCALE GENOMIC DNA]</scope>
    <source>
        <strain evidence="3 4">36-1</strain>
    </source>
</reference>
<sequence>MIPVILVCTLVNERARSQTSAVAGLVLTALGHAKAPPSTTTASTHGTATPPSLPRPDPGLVPHQHQANHHEYDLPPHPVRPPRHGGLPRSTHSTTIVDRLRVIFPRPSLFLSLSSSISTSPPPVVVASDTSPARPHAMDLVDPATGRPLPSDAIQRVLFVANTVHVYNIPPLTSMRGHSATAWTADPARHIFTARLRVIETSSSSSSFEPLSTSSSPTPSSSSGSPSSHLKVDLVLEDTSSPSTPQLFAAAPYTHPSAVEPVVDSSRFFAITVRDDQGRKAVLGIGFEDRSDAFDLAVALQEARRGLGLDADAQKGGQRGAGVGPDAAGEGKDKEPVKDYSLKEGETITVNLGSKFGRRRPQQQEQQQAESASLQSFALAPPPSSSSSAQTGDAAAGGFALPPPPTAEDVKRKRRSLRDLGFDDGQFGEFA</sequence>
<evidence type="ECO:0000259" key="2">
    <source>
        <dbReference type="Pfam" id="PF07933"/>
    </source>
</evidence>
<dbReference type="InterPro" id="IPR011993">
    <property type="entry name" value="PH-like_dom_sf"/>
</dbReference>
<dbReference type="Gene3D" id="2.30.29.30">
    <property type="entry name" value="Pleckstrin-homology domain (PH domain)/Phosphotyrosine-binding domain (PTB)"/>
    <property type="match status" value="1"/>
</dbReference>
<dbReference type="Proteomes" id="UP000245956">
    <property type="component" value="Unassembled WGS sequence"/>
</dbReference>
<feature type="compositionally biased region" description="Low complexity" evidence="1">
    <location>
        <begin position="205"/>
        <end position="228"/>
    </location>
</feature>
<proteinExistence type="predicted"/>
<feature type="compositionally biased region" description="Low complexity" evidence="1">
    <location>
        <begin position="363"/>
        <end position="400"/>
    </location>
</feature>
<accession>A0A2U3EA58</accession>
<comment type="caution">
    <text evidence="3">The sequence shown here is derived from an EMBL/GenBank/DDBJ whole genome shotgun (WGS) entry which is preliminary data.</text>
</comment>
<gene>
    <name evidence="3" type="ORF">PCL_11478</name>
</gene>
<dbReference type="PANTHER" id="PTHR12847">
    <property type="entry name" value="ATP-BINDING CASSETTE ABC TRANSPORTER-RELATED"/>
    <property type="match status" value="1"/>
</dbReference>
<name>A0A2U3EA58_PURLI</name>
<feature type="compositionally biased region" description="Basic and acidic residues" evidence="1">
    <location>
        <begin position="329"/>
        <end position="346"/>
    </location>
</feature>
<dbReference type="SUPFAM" id="SSF50729">
    <property type="entry name" value="PH domain-like"/>
    <property type="match status" value="1"/>
</dbReference>
<evidence type="ECO:0000313" key="4">
    <source>
        <dbReference type="Proteomes" id="UP000245956"/>
    </source>
</evidence>
<dbReference type="Pfam" id="PF07933">
    <property type="entry name" value="DUF1681"/>
    <property type="match status" value="1"/>
</dbReference>
<dbReference type="GO" id="GO:0006897">
    <property type="term" value="P:endocytosis"/>
    <property type="evidence" value="ECO:0007669"/>
    <property type="project" value="InterPro"/>
</dbReference>
<organism evidence="3 4">
    <name type="scientific">Purpureocillium lilacinum</name>
    <name type="common">Paecilomyces lilacinus</name>
    <dbReference type="NCBI Taxonomy" id="33203"/>
    <lineage>
        <taxon>Eukaryota</taxon>
        <taxon>Fungi</taxon>
        <taxon>Dikarya</taxon>
        <taxon>Ascomycota</taxon>
        <taxon>Pezizomycotina</taxon>
        <taxon>Sordariomycetes</taxon>
        <taxon>Hypocreomycetidae</taxon>
        <taxon>Hypocreales</taxon>
        <taxon>Ophiocordycipitaceae</taxon>
        <taxon>Purpureocillium</taxon>
    </lineage>
</organism>
<dbReference type="EMBL" id="LCWV01000007">
    <property type="protein sequence ID" value="PWI71384.1"/>
    <property type="molecule type" value="Genomic_DNA"/>
</dbReference>
<protein>
    <recommendedName>
        <fullName evidence="2">NECAP PHear domain-containing protein</fullName>
    </recommendedName>
</protein>